<dbReference type="EMBL" id="QRWQ01000008">
    <property type="protein sequence ID" value="RGT38479.1"/>
    <property type="molecule type" value="Genomic_DNA"/>
</dbReference>
<evidence type="ECO:0000313" key="8">
    <source>
        <dbReference type="EMBL" id="RGT38479.1"/>
    </source>
</evidence>
<evidence type="ECO:0000313" key="13">
    <source>
        <dbReference type="Proteomes" id="UP000285697"/>
    </source>
</evidence>
<evidence type="ECO:0000313" key="10">
    <source>
        <dbReference type="Proteomes" id="UP000234849"/>
    </source>
</evidence>
<reference evidence="11 12" key="2">
    <citation type="submission" date="2018-08" db="EMBL/GenBank/DDBJ databases">
        <title>A genome reference for cultivated species of the human gut microbiota.</title>
        <authorList>
            <person name="Zou Y."/>
            <person name="Xue W."/>
            <person name="Luo G."/>
        </authorList>
    </citation>
    <scope>NUCLEOTIDE SEQUENCE [LARGE SCALE GENOMIC DNA]</scope>
    <source>
        <strain evidence="8 12">AF19-16AC</strain>
        <strain evidence="9 13">AM22-7AC</strain>
        <strain evidence="7 11">TF01-20-2</strain>
    </source>
</reference>
<dbReference type="InterPro" id="IPR009057">
    <property type="entry name" value="Homeodomain-like_sf"/>
</dbReference>
<evidence type="ECO:0000313" key="5">
    <source>
        <dbReference type="EMBL" id="MCB5619405.1"/>
    </source>
</evidence>
<dbReference type="SMART" id="SM00342">
    <property type="entry name" value="HTH_ARAC"/>
    <property type="match status" value="1"/>
</dbReference>
<dbReference type="PROSITE" id="PS01124">
    <property type="entry name" value="HTH_ARAC_FAMILY_2"/>
    <property type="match status" value="1"/>
</dbReference>
<sequence>MHLEIENIHHPQIKNMNLSVYDVGYRAAHLHPEIELILVLKGDPAFNINGNTTSFSEKDIILINANELHEIISEKAPSTLLSLHILPQYFEGYFPQMSHISFLENTLLSKNERLFTYSFCKLLKIYLLQAPYYQLECAGLINIMVHDILQSCAYYEMYGDKLALTTKRNSQLSEIIDYIEEHSAERVTLSDLAKHMQLSASYLSHFIQKNLHRSFSEFLTYTRYLNAKALLMKGELSLIDICYGCGFSDYRYMNNAFKKYTGQTPNEFKKNMNSDSLPHNKKGTVKSYTPQEMLDTVTRFMENNHFNEHQI</sequence>
<dbReference type="RefSeq" id="WP_101879245.1">
    <property type="nucleotide sequence ID" value="NZ_CACRUK010000019.1"/>
</dbReference>
<dbReference type="Gene3D" id="2.60.120.10">
    <property type="entry name" value="Jelly Rolls"/>
    <property type="match status" value="1"/>
</dbReference>
<dbReference type="EMBL" id="JAJBOM010000012">
    <property type="protein sequence ID" value="MCB5619405.1"/>
    <property type="molecule type" value="Genomic_DNA"/>
</dbReference>
<dbReference type="Gene3D" id="1.10.10.60">
    <property type="entry name" value="Homeodomain-like"/>
    <property type="match status" value="2"/>
</dbReference>
<evidence type="ECO:0000313" key="11">
    <source>
        <dbReference type="Proteomes" id="UP000260808"/>
    </source>
</evidence>
<dbReference type="Proteomes" id="UP000260808">
    <property type="component" value="Unassembled WGS sequence"/>
</dbReference>
<dbReference type="Pfam" id="PF02311">
    <property type="entry name" value="AraC_binding"/>
    <property type="match status" value="1"/>
</dbReference>
<dbReference type="GO" id="GO:0043565">
    <property type="term" value="F:sequence-specific DNA binding"/>
    <property type="evidence" value="ECO:0007669"/>
    <property type="project" value="InterPro"/>
</dbReference>
<dbReference type="InterPro" id="IPR003313">
    <property type="entry name" value="AraC-bd"/>
</dbReference>
<keyword evidence="1" id="KW-0805">Transcription regulation</keyword>
<dbReference type="SUPFAM" id="SSF46689">
    <property type="entry name" value="Homeodomain-like"/>
    <property type="match status" value="2"/>
</dbReference>
<comment type="caution">
    <text evidence="6">The sequence shown here is derived from an EMBL/GenBank/DDBJ whole genome shotgun (WGS) entry which is preliminary data.</text>
</comment>
<dbReference type="EMBL" id="NIHM01000004">
    <property type="protein sequence ID" value="PLT56828.1"/>
    <property type="molecule type" value="Genomic_DNA"/>
</dbReference>
<organism evidence="6 10">
    <name type="scientific">Mediterraneibacter gnavus</name>
    <name type="common">Ruminococcus gnavus</name>
    <dbReference type="NCBI Taxonomy" id="33038"/>
    <lineage>
        <taxon>Bacteria</taxon>
        <taxon>Bacillati</taxon>
        <taxon>Bacillota</taxon>
        <taxon>Clostridia</taxon>
        <taxon>Lachnospirales</taxon>
        <taxon>Lachnospiraceae</taxon>
        <taxon>Mediterraneibacter</taxon>
    </lineage>
</organism>
<dbReference type="Proteomes" id="UP000234849">
    <property type="component" value="Unassembled WGS sequence"/>
</dbReference>
<dbReference type="Proteomes" id="UP001297370">
    <property type="component" value="Unassembled WGS sequence"/>
</dbReference>
<accession>A0A2N5NKH6</accession>
<keyword evidence="2" id="KW-0238">DNA-binding</keyword>
<proteinExistence type="predicted"/>
<dbReference type="PANTHER" id="PTHR43280">
    <property type="entry name" value="ARAC-FAMILY TRANSCRIPTIONAL REGULATOR"/>
    <property type="match status" value="1"/>
</dbReference>
<dbReference type="Pfam" id="PF12833">
    <property type="entry name" value="HTH_18"/>
    <property type="match status" value="1"/>
</dbReference>
<dbReference type="GO" id="GO:0003700">
    <property type="term" value="F:DNA-binding transcription factor activity"/>
    <property type="evidence" value="ECO:0007669"/>
    <property type="project" value="InterPro"/>
</dbReference>
<evidence type="ECO:0000313" key="7">
    <source>
        <dbReference type="EMBL" id="RGM21101.1"/>
    </source>
</evidence>
<evidence type="ECO:0000256" key="1">
    <source>
        <dbReference type="ARBA" id="ARBA00023015"/>
    </source>
</evidence>
<dbReference type="AlphaFoldDB" id="A0A2N5NKH6"/>
<evidence type="ECO:0000313" key="12">
    <source>
        <dbReference type="Proteomes" id="UP000283834"/>
    </source>
</evidence>
<feature type="domain" description="HTH araC/xylS-type" evidence="4">
    <location>
        <begin position="173"/>
        <end position="271"/>
    </location>
</feature>
<reference evidence="6 10" key="1">
    <citation type="journal article" date="2017" name="Genome Med.">
        <title>A novel Ruminococcus gnavus clade enriched in inflammatory bowel disease patients.</title>
        <authorList>
            <person name="Hall A.B."/>
            <person name="Yassour M."/>
            <person name="Sauk J."/>
            <person name="Garner A."/>
            <person name="Jiang X."/>
            <person name="Arthur T."/>
            <person name="Lagoudas G.K."/>
            <person name="Vatanen T."/>
            <person name="Fornelos N."/>
            <person name="Wilson R."/>
            <person name="Bertha M."/>
            <person name="Cohen M."/>
            <person name="Garber J."/>
            <person name="Khalili H."/>
            <person name="Gevers D."/>
            <person name="Ananthakrishnan A.N."/>
            <person name="Kugathasan S."/>
            <person name="Lander E.S."/>
            <person name="Blainey P."/>
            <person name="Vlamakis H."/>
            <person name="Xavier R.J."/>
            <person name="Huttenhower C."/>
        </authorList>
    </citation>
    <scope>NUCLEOTIDE SEQUENCE [LARGE SCALE GENOMIC DNA]</scope>
    <source>
        <strain evidence="6 10">RJX1118</strain>
    </source>
</reference>
<evidence type="ECO:0000313" key="6">
    <source>
        <dbReference type="EMBL" id="PLT56828.1"/>
    </source>
</evidence>
<dbReference type="SUPFAM" id="SSF51182">
    <property type="entry name" value="RmlC-like cupins"/>
    <property type="match status" value="1"/>
</dbReference>
<keyword evidence="3" id="KW-0804">Transcription</keyword>
<evidence type="ECO:0000313" key="9">
    <source>
        <dbReference type="EMBL" id="RHG14565.1"/>
    </source>
</evidence>
<dbReference type="InterPro" id="IPR018060">
    <property type="entry name" value="HTH_AraC"/>
</dbReference>
<name>A0A2N5NKH6_MEDGN</name>
<dbReference type="InterPro" id="IPR011051">
    <property type="entry name" value="RmlC_Cupin_sf"/>
</dbReference>
<dbReference type="Proteomes" id="UP000283834">
    <property type="component" value="Unassembled WGS sequence"/>
</dbReference>
<reference evidence="5" key="3">
    <citation type="submission" date="2021-10" db="EMBL/GenBank/DDBJ databases">
        <title>Collection of gut derived symbiotic bacterial strains cultured from healthy donors.</title>
        <authorList>
            <person name="Lin H."/>
            <person name="Littmann E."/>
            <person name="Claire K."/>
            <person name="Pamer E."/>
        </authorList>
    </citation>
    <scope>NUCLEOTIDE SEQUENCE</scope>
    <source>
        <strain evidence="5">MSK.23.18</strain>
    </source>
</reference>
<dbReference type="Proteomes" id="UP000285697">
    <property type="component" value="Unassembled WGS sequence"/>
</dbReference>
<evidence type="ECO:0000256" key="2">
    <source>
        <dbReference type="ARBA" id="ARBA00023125"/>
    </source>
</evidence>
<dbReference type="EMBL" id="QRIA01000031">
    <property type="protein sequence ID" value="RHG14565.1"/>
    <property type="molecule type" value="Genomic_DNA"/>
</dbReference>
<gene>
    <name evidence="6" type="ORF">CDL18_03970</name>
    <name evidence="9" type="ORF">DW270_15160</name>
    <name evidence="8" type="ORF">DWX36_10145</name>
    <name evidence="7" type="ORF">DXC31_12660</name>
    <name evidence="5" type="ORF">LIQ08_09615</name>
</gene>
<dbReference type="PANTHER" id="PTHR43280:SF28">
    <property type="entry name" value="HTH-TYPE TRANSCRIPTIONAL ACTIVATOR RHAS"/>
    <property type="match status" value="1"/>
</dbReference>
<evidence type="ECO:0000259" key="4">
    <source>
        <dbReference type="PROSITE" id="PS01124"/>
    </source>
</evidence>
<dbReference type="EMBL" id="QSSX01000034">
    <property type="protein sequence ID" value="RGM21101.1"/>
    <property type="molecule type" value="Genomic_DNA"/>
</dbReference>
<protein>
    <submittedName>
        <fullName evidence="5">AraC family transcriptional regulator</fullName>
    </submittedName>
    <submittedName>
        <fullName evidence="6">Cupin</fullName>
    </submittedName>
</protein>
<dbReference type="InterPro" id="IPR014710">
    <property type="entry name" value="RmlC-like_jellyroll"/>
</dbReference>
<evidence type="ECO:0000256" key="3">
    <source>
        <dbReference type="ARBA" id="ARBA00023163"/>
    </source>
</evidence>